<dbReference type="AlphaFoldDB" id="A0A031FV81"/>
<name>A0A031FV81_9MICO</name>
<dbReference type="InterPro" id="IPR050266">
    <property type="entry name" value="AB_hydrolase_sf"/>
</dbReference>
<dbReference type="PANTHER" id="PTHR43798">
    <property type="entry name" value="MONOACYLGLYCEROL LIPASE"/>
    <property type="match status" value="1"/>
</dbReference>
<reference evidence="2 3" key="1">
    <citation type="submission" date="2014-03" db="EMBL/GenBank/DDBJ databases">
        <title>Draft Genome Sequences of 13 Willow Endophytes.</title>
        <authorList>
            <person name="Gan H.Y."/>
            <person name="Gan H.M."/>
            <person name="Savka M.A."/>
            <person name="Hudson A.O."/>
        </authorList>
    </citation>
    <scope>NUCLEOTIDE SEQUENCE [LARGE SCALE GENOMIC DNA]</scope>
    <source>
        <strain evidence="2 3">RIT293</strain>
    </source>
</reference>
<dbReference type="PANTHER" id="PTHR43798:SF33">
    <property type="entry name" value="HYDROLASE, PUTATIVE (AFU_ORTHOLOGUE AFUA_2G14860)-RELATED"/>
    <property type="match status" value="1"/>
</dbReference>
<dbReference type="GO" id="GO:0016020">
    <property type="term" value="C:membrane"/>
    <property type="evidence" value="ECO:0007669"/>
    <property type="project" value="TreeGrafter"/>
</dbReference>
<dbReference type="SUPFAM" id="SSF53474">
    <property type="entry name" value="alpha/beta-Hydrolases"/>
    <property type="match status" value="1"/>
</dbReference>
<dbReference type="GO" id="GO:0016740">
    <property type="term" value="F:transferase activity"/>
    <property type="evidence" value="ECO:0007669"/>
    <property type="project" value="UniProtKB-KW"/>
</dbReference>
<dbReference type="Proteomes" id="UP000024001">
    <property type="component" value="Unassembled WGS sequence"/>
</dbReference>
<dbReference type="Pfam" id="PF12697">
    <property type="entry name" value="Abhydrolase_6"/>
    <property type="match status" value="1"/>
</dbReference>
<dbReference type="EMBL" id="JFYO01000004">
    <property type="protein sequence ID" value="EZP28101.1"/>
    <property type="molecule type" value="Genomic_DNA"/>
</dbReference>
<organism evidence="2 3">
    <name type="scientific">Microbacterium oleivorans</name>
    <dbReference type="NCBI Taxonomy" id="273677"/>
    <lineage>
        <taxon>Bacteria</taxon>
        <taxon>Bacillati</taxon>
        <taxon>Actinomycetota</taxon>
        <taxon>Actinomycetes</taxon>
        <taxon>Micrococcales</taxon>
        <taxon>Microbacteriaceae</taxon>
        <taxon>Microbacterium</taxon>
    </lineage>
</organism>
<dbReference type="InterPro" id="IPR000073">
    <property type="entry name" value="AB_hydrolase_1"/>
</dbReference>
<keyword evidence="2" id="KW-0808">Transferase</keyword>
<dbReference type="Gene3D" id="3.40.50.1820">
    <property type="entry name" value="alpha/beta hydrolase"/>
    <property type="match status" value="1"/>
</dbReference>
<evidence type="ECO:0000313" key="3">
    <source>
        <dbReference type="Proteomes" id="UP000024001"/>
    </source>
</evidence>
<dbReference type="eggNOG" id="COG0596">
    <property type="taxonomic scope" value="Bacteria"/>
</dbReference>
<keyword evidence="3" id="KW-1185">Reference proteome</keyword>
<proteinExistence type="predicted"/>
<sequence>MPGWSAEGVKKSVDKALVITLLVVLGLPALGLMATTGVNAVATSIEASEIASYGQKVRVGDRELNVVISGDHADTVVLLPGLGTVAPGLDFAPLIDELDDTYRVIAVEPFGTGLSDQTDAPRTTANIVAEVHEALAQLGVARYALAAHSISGLYALTYVEEFRDEVSAFVGIDSSVPGQPGGEEPIPTDLIGTLNDLGITRAIRAVSPDPYAETPFTAETKRQMGLLATKNSAASTMVDEMAHAADNFRDAAGRSFPVDLPVLLFVRLDDTDVEGWVGLHREQAASVTHGILVEMHGDHYLHYANSPQIARDMDSFLAEVDRR</sequence>
<gene>
    <name evidence="2" type="ORF">BW34_01078</name>
</gene>
<protein>
    <submittedName>
        <fullName evidence="2">Acetoin dehydrogenase E2 subunit dihydrolipoyllysine-residue acetyltransferase</fullName>
    </submittedName>
</protein>
<comment type="caution">
    <text evidence="2">The sequence shown here is derived from an EMBL/GenBank/DDBJ whole genome shotgun (WGS) entry which is preliminary data.</text>
</comment>
<dbReference type="PATRIC" id="fig|273677.3.peg.1057"/>
<evidence type="ECO:0000259" key="1">
    <source>
        <dbReference type="Pfam" id="PF12697"/>
    </source>
</evidence>
<evidence type="ECO:0000313" key="2">
    <source>
        <dbReference type="EMBL" id="EZP28101.1"/>
    </source>
</evidence>
<feature type="domain" description="AB hydrolase-1" evidence="1">
    <location>
        <begin position="76"/>
        <end position="303"/>
    </location>
</feature>
<accession>A0A031FV81</accession>
<dbReference type="InterPro" id="IPR029058">
    <property type="entry name" value="AB_hydrolase_fold"/>
</dbReference>